<evidence type="ECO:0000313" key="8">
    <source>
        <dbReference type="EMBL" id="KAF6407582.1"/>
    </source>
</evidence>
<dbReference type="PANTHER" id="PTHR45690:SF6">
    <property type="entry name" value="NACHT, LRR AND PYD DOMAINS-CONTAINING PROTEIN 4"/>
    <property type="match status" value="1"/>
</dbReference>
<dbReference type="SUPFAM" id="SSF52047">
    <property type="entry name" value="RNI-like"/>
    <property type="match status" value="1"/>
</dbReference>
<dbReference type="InParanoid" id="A0A7J8C9S1"/>
<dbReference type="PROSITE" id="PS50824">
    <property type="entry name" value="DAPIN"/>
    <property type="match status" value="1"/>
</dbReference>
<dbReference type="GO" id="GO:0005524">
    <property type="term" value="F:ATP binding"/>
    <property type="evidence" value="ECO:0007669"/>
    <property type="project" value="UniProtKB-KW"/>
</dbReference>
<dbReference type="Pfam" id="PF02758">
    <property type="entry name" value="PYRIN"/>
    <property type="match status" value="1"/>
</dbReference>
<evidence type="ECO:0000256" key="1">
    <source>
        <dbReference type="ARBA" id="ARBA00008665"/>
    </source>
</evidence>
<proteinExistence type="inferred from homology"/>
<dbReference type="EMBL" id="JACASF010000021">
    <property type="protein sequence ID" value="KAF6407582.1"/>
    <property type="molecule type" value="Genomic_DNA"/>
</dbReference>
<feature type="domain" description="Pyrin" evidence="6">
    <location>
        <begin position="1"/>
        <end position="94"/>
    </location>
</feature>
<organism evidence="8 9">
    <name type="scientific">Molossus molossus</name>
    <name type="common">Pallas' mastiff bat</name>
    <name type="synonym">Vespertilio molossus</name>
    <dbReference type="NCBI Taxonomy" id="27622"/>
    <lineage>
        <taxon>Eukaryota</taxon>
        <taxon>Metazoa</taxon>
        <taxon>Chordata</taxon>
        <taxon>Craniata</taxon>
        <taxon>Vertebrata</taxon>
        <taxon>Euteleostomi</taxon>
        <taxon>Mammalia</taxon>
        <taxon>Eutheria</taxon>
        <taxon>Laurasiatheria</taxon>
        <taxon>Chiroptera</taxon>
        <taxon>Yangochiroptera</taxon>
        <taxon>Molossidae</taxon>
        <taxon>Molossus</taxon>
    </lineage>
</organism>
<dbReference type="CDD" id="cd08320">
    <property type="entry name" value="Pyrin_NALPs"/>
    <property type="match status" value="1"/>
</dbReference>
<evidence type="ECO:0000256" key="4">
    <source>
        <dbReference type="ARBA" id="ARBA00022741"/>
    </source>
</evidence>
<sequence length="982" mass="113056">MASSFFSEFGLMWYLKELKKDEFRKFKELLKQEPLHLGLQQIPWSDVKKATREDLANLLVKHYEKQQAWDVTFIIFQKINRKDLCEKAKREIAGHGKMYRAHVKEKFSEMWFRDSVTRIYDCFEKELIKKEHEYLEFLFAPKETRRQTVILRGIQGIGKTTLLVRLMLAWAEGTLYQQFSYIFYFCCRELKRLTAASLAELVCRDWSNSLTPIGEITSEPERLLFIIDGFEELKYGLNEPESDLCSNWMEQRPIQVILSSLLRKKMLPECSLLIAAVPTYPQVIEDRLECPEIKTLSGFTEGERKVYFSHIFQDKSRSIKAFRFIRENVQLFSMCQIPILCWVVCTCLKQEMERKKDLALTCRRTTSLYSSFVLNLFTPMGSSCLDEQSQGLLKGLCSLAAEGMWNDTFVFNEEDLRRNGLVDSDIPALLGVKVLHKCRYTENSYMFIHVCIQEFCAALFYLVKSHTNHPNPAVGSTKALLSTYLKNKKVHWIFLGCFMFGLLNEKEQQKLDAFFGYHLCQEEIQQTFQQHLWSVSESGHLQGQVDFLALCYCLFEMENEDFIKWAMNLYKEVHFFITDKMDLMAAAYCLKHCFSLRKLCFSIQNVFEEEHTHTSTSDYHLTSWHHICSVLTTNKNLRELQVSDSNLEGSAFATLSDHLWNPSCRLQKLQIRNVSFSGESWFFFKVFTNSPDLEHLDLSGMRLSHSDVVLLCNALNNPTCNIEKLLLANCGLSADDCEGFSEVLKKNAKLKLLNLSYNYLHRGLSLLCEALCHPACALQVLVLVCCYPRECCWGNLCDALLCNKNLIHLDLSTNVLKSKDLKLLCEALKQPFCCLKSLCLLNCFITSDGCRDLASVLTGNPNLRNLQIGRNDVEDDGVRLLCRALLHPNCHLEQLGLGACKLTSACCEDLASVLTSNRTLKTLNLMGNALDRNGVLVLCAALRHPECRLRTLGLKIAEFDEETQRLLVAEKERNPDLTIRDE</sequence>
<dbReference type="FunFam" id="3.40.50.300:FF:000442">
    <property type="entry name" value="NACHT, LRR and PYD domains-containing protein 3"/>
    <property type="match status" value="1"/>
</dbReference>
<dbReference type="InterPro" id="IPR011029">
    <property type="entry name" value="DEATH-like_dom_sf"/>
</dbReference>
<dbReference type="OrthoDB" id="120976at2759"/>
<evidence type="ECO:0000313" key="9">
    <source>
        <dbReference type="Proteomes" id="UP000550707"/>
    </source>
</evidence>
<dbReference type="InterPro" id="IPR041075">
    <property type="entry name" value="NOD1/2_WH"/>
</dbReference>
<dbReference type="InterPro" id="IPR027417">
    <property type="entry name" value="P-loop_NTPase"/>
</dbReference>
<keyword evidence="2" id="KW-0433">Leucine-rich repeat</keyword>
<evidence type="ECO:0000256" key="3">
    <source>
        <dbReference type="ARBA" id="ARBA00022737"/>
    </source>
</evidence>
<dbReference type="SMART" id="SM01289">
    <property type="entry name" value="PYRIN"/>
    <property type="match status" value="1"/>
</dbReference>
<dbReference type="InterPro" id="IPR050637">
    <property type="entry name" value="NLRP_innate_immun_reg"/>
</dbReference>
<dbReference type="SUPFAM" id="SSF52540">
    <property type="entry name" value="P-loop containing nucleoside triphosphate hydrolases"/>
    <property type="match status" value="1"/>
</dbReference>
<dbReference type="Gene3D" id="3.40.50.300">
    <property type="entry name" value="P-loop containing nucleotide triphosphate hydrolases"/>
    <property type="match status" value="1"/>
</dbReference>
<dbReference type="FunCoup" id="A0A7J8C9S1">
    <property type="interactions" value="41"/>
</dbReference>
<keyword evidence="9" id="KW-1185">Reference proteome</keyword>
<keyword evidence="5" id="KW-0067">ATP-binding</keyword>
<evidence type="ECO:0000256" key="2">
    <source>
        <dbReference type="ARBA" id="ARBA00022614"/>
    </source>
</evidence>
<keyword evidence="4" id="KW-0547">Nucleotide-binding</keyword>
<reference evidence="8 9" key="1">
    <citation type="journal article" date="2020" name="Nature">
        <title>Six reference-quality genomes reveal evolution of bat adaptations.</title>
        <authorList>
            <person name="Jebb D."/>
            <person name="Huang Z."/>
            <person name="Pippel M."/>
            <person name="Hughes G.M."/>
            <person name="Lavrichenko K."/>
            <person name="Devanna P."/>
            <person name="Winkler S."/>
            <person name="Jermiin L.S."/>
            <person name="Skirmuntt E.C."/>
            <person name="Katzourakis A."/>
            <person name="Burkitt-Gray L."/>
            <person name="Ray D.A."/>
            <person name="Sullivan K.A.M."/>
            <person name="Roscito J.G."/>
            <person name="Kirilenko B.M."/>
            <person name="Davalos L.M."/>
            <person name="Corthals A.P."/>
            <person name="Power M.L."/>
            <person name="Jones G."/>
            <person name="Ransome R.D."/>
            <person name="Dechmann D.K.N."/>
            <person name="Locatelli A.G."/>
            <person name="Puechmaille S.J."/>
            <person name="Fedrigo O."/>
            <person name="Jarvis E.D."/>
            <person name="Hiller M."/>
            <person name="Vernes S.C."/>
            <person name="Myers E.W."/>
            <person name="Teeling E.C."/>
        </authorList>
    </citation>
    <scope>NUCLEOTIDE SEQUENCE [LARGE SCALE GENOMIC DNA]</scope>
    <source>
        <strain evidence="8">MMolMol1</strain>
        <tissue evidence="8">Muscle</tissue>
    </source>
</reference>
<protein>
    <submittedName>
        <fullName evidence="8">NLR family pyrin domain containing 4</fullName>
    </submittedName>
</protein>
<comment type="caution">
    <text evidence="8">The sequence shown here is derived from an EMBL/GenBank/DDBJ whole genome shotgun (WGS) entry which is preliminary data.</text>
</comment>
<name>A0A7J8C9S1_MOLMO</name>
<dbReference type="InterPro" id="IPR041267">
    <property type="entry name" value="NLRP_HD2"/>
</dbReference>
<dbReference type="FunFam" id="1.10.533.10:FF:000056">
    <property type="entry name" value="NACHT, LRR and PYD domains-containing protein 14"/>
    <property type="match status" value="1"/>
</dbReference>
<evidence type="ECO:0000259" key="6">
    <source>
        <dbReference type="PROSITE" id="PS50824"/>
    </source>
</evidence>
<dbReference type="InterPro" id="IPR004020">
    <property type="entry name" value="DAPIN"/>
</dbReference>
<dbReference type="Pfam" id="PF17779">
    <property type="entry name" value="WHD_NOD2"/>
    <property type="match status" value="1"/>
</dbReference>
<dbReference type="InterPro" id="IPR007111">
    <property type="entry name" value="NACHT_NTPase"/>
</dbReference>
<dbReference type="PROSITE" id="PS50837">
    <property type="entry name" value="NACHT"/>
    <property type="match status" value="1"/>
</dbReference>
<dbReference type="AlphaFoldDB" id="A0A7J8C9S1"/>
<feature type="domain" description="NACHT" evidence="7">
    <location>
        <begin position="147"/>
        <end position="278"/>
    </location>
</feature>
<accession>A0A7J8C9S1</accession>
<gene>
    <name evidence="8" type="ORF">HJG59_013123</name>
</gene>
<dbReference type="SMART" id="SM00368">
    <property type="entry name" value="LRR_RI"/>
    <property type="match status" value="8"/>
</dbReference>
<dbReference type="Proteomes" id="UP000550707">
    <property type="component" value="Unassembled WGS sequence"/>
</dbReference>
<dbReference type="PANTHER" id="PTHR45690">
    <property type="entry name" value="NACHT, LRR AND PYD DOMAINS-CONTAINING PROTEIN 12"/>
    <property type="match status" value="1"/>
</dbReference>
<dbReference type="InterPro" id="IPR032675">
    <property type="entry name" value="LRR_dom_sf"/>
</dbReference>
<dbReference type="GO" id="GO:0050727">
    <property type="term" value="P:regulation of inflammatory response"/>
    <property type="evidence" value="ECO:0007669"/>
    <property type="project" value="TreeGrafter"/>
</dbReference>
<dbReference type="Gene3D" id="3.80.10.10">
    <property type="entry name" value="Ribonuclease Inhibitor"/>
    <property type="match status" value="2"/>
</dbReference>
<evidence type="ECO:0000256" key="5">
    <source>
        <dbReference type="ARBA" id="ARBA00022840"/>
    </source>
</evidence>
<keyword evidence="3" id="KW-0677">Repeat</keyword>
<dbReference type="SUPFAM" id="SSF47986">
    <property type="entry name" value="DEATH domain"/>
    <property type="match status" value="1"/>
</dbReference>
<dbReference type="Pfam" id="PF05729">
    <property type="entry name" value="NACHT"/>
    <property type="match status" value="1"/>
</dbReference>
<comment type="similarity">
    <text evidence="1">Belongs to the NLRP family.</text>
</comment>
<dbReference type="GO" id="GO:0005737">
    <property type="term" value="C:cytoplasm"/>
    <property type="evidence" value="ECO:0007669"/>
    <property type="project" value="TreeGrafter"/>
</dbReference>
<dbReference type="Gene3D" id="1.10.533.10">
    <property type="entry name" value="Death Domain, Fas"/>
    <property type="match status" value="1"/>
</dbReference>
<evidence type="ECO:0000259" key="7">
    <source>
        <dbReference type="PROSITE" id="PS50837"/>
    </source>
</evidence>
<dbReference type="Pfam" id="PF17776">
    <property type="entry name" value="NLRC4_HD2"/>
    <property type="match status" value="1"/>
</dbReference>